<dbReference type="CDD" id="cd00082">
    <property type="entry name" value="HisKA"/>
    <property type="match status" value="1"/>
</dbReference>
<evidence type="ECO:0000259" key="19">
    <source>
        <dbReference type="PROSITE" id="PS50110"/>
    </source>
</evidence>
<dbReference type="AlphaFoldDB" id="A0A1H1R5Q8"/>
<evidence type="ECO:0000256" key="6">
    <source>
        <dbReference type="ARBA" id="ARBA00022553"/>
    </source>
</evidence>
<evidence type="ECO:0000256" key="2">
    <source>
        <dbReference type="ARBA" id="ARBA00004429"/>
    </source>
</evidence>
<keyword evidence="6 15" id="KW-0597">Phosphoprotein</keyword>
<dbReference type="SUPFAM" id="SSF55785">
    <property type="entry name" value="PYP-like sensor domain (PAS domain)"/>
    <property type="match status" value="1"/>
</dbReference>
<dbReference type="SMART" id="SM00388">
    <property type="entry name" value="HisKA"/>
    <property type="match status" value="1"/>
</dbReference>
<evidence type="ECO:0000256" key="16">
    <source>
        <dbReference type="SAM" id="Coils"/>
    </source>
</evidence>
<dbReference type="InterPro" id="IPR003661">
    <property type="entry name" value="HisK_dim/P_dom"/>
</dbReference>
<feature type="modified residue" description="Phosphohistidine" evidence="14">
    <location>
        <position position="861"/>
    </location>
</feature>
<feature type="coiled-coil region" evidence="16">
    <location>
        <begin position="400"/>
        <end position="427"/>
    </location>
</feature>
<evidence type="ECO:0000256" key="9">
    <source>
        <dbReference type="ARBA" id="ARBA00022777"/>
    </source>
</evidence>
<evidence type="ECO:0000259" key="18">
    <source>
        <dbReference type="PROSITE" id="PS50109"/>
    </source>
</evidence>
<proteinExistence type="predicted"/>
<dbReference type="EC" id="2.7.13.3" evidence="3"/>
<keyword evidence="5" id="KW-0997">Cell inner membrane</keyword>
<dbReference type="InterPro" id="IPR003594">
    <property type="entry name" value="HATPase_dom"/>
</dbReference>
<dbReference type="InterPro" id="IPR035965">
    <property type="entry name" value="PAS-like_dom_sf"/>
</dbReference>
<evidence type="ECO:0000256" key="13">
    <source>
        <dbReference type="ARBA" id="ARBA00023136"/>
    </source>
</evidence>
<feature type="domain" description="PAC" evidence="21">
    <location>
        <begin position="357"/>
        <end position="409"/>
    </location>
</feature>
<dbReference type="SUPFAM" id="SSF47384">
    <property type="entry name" value="Homodimeric domain of signal transducing histidine kinase"/>
    <property type="match status" value="1"/>
</dbReference>
<evidence type="ECO:0000256" key="3">
    <source>
        <dbReference type="ARBA" id="ARBA00012438"/>
    </source>
</evidence>
<dbReference type="InterPro" id="IPR036890">
    <property type="entry name" value="HATPase_C_sf"/>
</dbReference>
<dbReference type="Pfam" id="PF01627">
    <property type="entry name" value="Hpt"/>
    <property type="match status" value="1"/>
</dbReference>
<keyword evidence="4" id="KW-1003">Cell membrane</keyword>
<dbReference type="CDD" id="cd00130">
    <property type="entry name" value="PAS"/>
    <property type="match status" value="1"/>
</dbReference>
<dbReference type="STRING" id="1392877.SAMN05216221_1539"/>
<evidence type="ECO:0000259" key="21">
    <source>
        <dbReference type="PROSITE" id="PS50113"/>
    </source>
</evidence>
<dbReference type="InterPro" id="IPR036097">
    <property type="entry name" value="HisK_dim/P_sf"/>
</dbReference>
<dbReference type="InterPro" id="IPR008207">
    <property type="entry name" value="Sig_transdc_His_kin_Hpt_dom"/>
</dbReference>
<dbReference type="SUPFAM" id="SSF55874">
    <property type="entry name" value="ATPase domain of HSP90 chaperone/DNA topoisomerase II/histidine kinase"/>
    <property type="match status" value="1"/>
</dbReference>
<dbReference type="InterPro" id="IPR005467">
    <property type="entry name" value="His_kinase_dom"/>
</dbReference>
<feature type="transmembrane region" description="Helical" evidence="17">
    <location>
        <begin position="184"/>
        <end position="205"/>
    </location>
</feature>
<comment type="catalytic activity">
    <reaction evidence="1">
        <text>ATP + protein L-histidine = ADP + protein N-phospho-L-histidine.</text>
        <dbReference type="EC" id="2.7.13.3"/>
    </reaction>
</comment>
<dbReference type="Gene3D" id="3.30.450.20">
    <property type="entry name" value="PAS domain"/>
    <property type="match status" value="1"/>
</dbReference>
<gene>
    <name evidence="23" type="ORF">SAMN05216221_1539</name>
</gene>
<dbReference type="InterPro" id="IPR001789">
    <property type="entry name" value="Sig_transdc_resp-reg_receiver"/>
</dbReference>
<dbReference type="PANTHER" id="PTHR43047:SF64">
    <property type="entry name" value="HISTIDINE KINASE CONTAINING CHEY-HOMOLOGOUS RECEIVER DOMAIN AND PAS DOMAIN-RELATED"/>
    <property type="match status" value="1"/>
</dbReference>
<evidence type="ECO:0000256" key="7">
    <source>
        <dbReference type="ARBA" id="ARBA00022679"/>
    </source>
</evidence>
<evidence type="ECO:0000256" key="8">
    <source>
        <dbReference type="ARBA" id="ARBA00022692"/>
    </source>
</evidence>
<dbReference type="Pfam" id="PF00989">
    <property type="entry name" value="PAS"/>
    <property type="match status" value="1"/>
</dbReference>
<dbReference type="Pfam" id="PF00512">
    <property type="entry name" value="HisKA"/>
    <property type="match status" value="1"/>
</dbReference>
<dbReference type="PROSITE" id="PS50112">
    <property type="entry name" value="PAS"/>
    <property type="match status" value="1"/>
</dbReference>
<evidence type="ECO:0000256" key="11">
    <source>
        <dbReference type="ARBA" id="ARBA00022989"/>
    </source>
</evidence>
<dbReference type="SMART" id="SM00091">
    <property type="entry name" value="PAS"/>
    <property type="match status" value="1"/>
</dbReference>
<dbReference type="NCBIfam" id="TIGR00229">
    <property type="entry name" value="sensory_box"/>
    <property type="match status" value="1"/>
</dbReference>
<dbReference type="Gene3D" id="1.20.120.160">
    <property type="entry name" value="HPT domain"/>
    <property type="match status" value="1"/>
</dbReference>
<evidence type="ECO:0000256" key="17">
    <source>
        <dbReference type="SAM" id="Phobius"/>
    </source>
</evidence>
<dbReference type="OrthoDB" id="9810730at2"/>
<dbReference type="InterPro" id="IPR000700">
    <property type="entry name" value="PAS-assoc_C"/>
</dbReference>
<dbReference type="PROSITE" id="PS50894">
    <property type="entry name" value="HPT"/>
    <property type="match status" value="1"/>
</dbReference>
<dbReference type="PRINTS" id="PR00344">
    <property type="entry name" value="BCTRLSENSOR"/>
</dbReference>
<name>A0A1H1R5Q8_9PSED</name>
<feature type="domain" description="HPt" evidence="22">
    <location>
        <begin position="822"/>
        <end position="916"/>
    </location>
</feature>
<dbReference type="InterPro" id="IPR004358">
    <property type="entry name" value="Sig_transdc_His_kin-like_C"/>
</dbReference>
<sequence>MRINTSSKLITLAITTLALASLGSTLLHASLTWEREQASSLLSETLDTTQRLARGSDFLTDAVRAYAATGDEAFRRQFDSELETFREREQAVAHLRTLSVSREELELVDRAKRASDDLLTIEYQAFTRMAKGEREQALAMVYSNEYGQAKQTIASLIDQARQLTQARLQERITRLDTLGKLVDIGTVTLLTLNLLGVLAALQLFYRRRLIRPITSMTGKIQRMLAGEGERLRFDEGAPGSEIADLALALEESRKADLVIREQATQLARRTEELCAAKEHIRQREAWYRSIIESAPDGILIADHDQVIRLANPRTEQLFGYDCGELTGQPLLALAPPDSRAAYAELSDQALSMKAGHLSLQLNGARKDGSKFPIEATLARLPDQGDEASSLCVIIRDVSERRREEAAMREARAQAEQAERAKSDFLANMSHEIRTPLNTILGMSHLAAKASQDSLQAEQLRQIQSAGDRLLALVDDILDLSRIERGELKLQLASFSPHDLLDRIARRFTPMAKAKGLRLTCTLAGDLPPGLLGDTQRIEQILAQYVDNAIKFTATGEIEISLRGKPCADGRIELNAFVRDTGIGLGEDQQQAVFDTFYQADSSTTRQYGGTGLGLAIARQLAALMDGSVGVESQPGQGSTFWLSVPLAIARHELPQILPNLQLAGYRVLLVEDHEVNQRLVRKLLEHVGIRATVAGNGRIAVDMVREEEFDLVLMDMQMPVLDGIGATREIRALGPRGSMPIVAISASAMPEDRQRSHEAGMDAFLAKPIKVEELYATLRRLLQPQTTITANLPAPEPTPAAMELPHIEGLDTHEGLRRVMGDRHLYQELLRGLVERERDTPEKIRQALAAGDNATAQLLAHTLKGLAGSIGAAAVMADASELEQALRDDAESAAIAQALSRLERRLTPLLAKLANYLGTPCARSVSEIDAGQLSRICAKLTRLLEEDDAEAATWFNQNAAQLRHAFPDGYHRLESAIRTFEFDKALPALKQLLMTQPLNTDRSPTV</sequence>
<accession>A0A1H1R5Q8</accession>
<dbReference type="GO" id="GO:0005886">
    <property type="term" value="C:plasma membrane"/>
    <property type="evidence" value="ECO:0007669"/>
    <property type="project" value="UniProtKB-SubCell"/>
</dbReference>
<evidence type="ECO:0000256" key="14">
    <source>
        <dbReference type="PROSITE-ProRule" id="PRU00110"/>
    </source>
</evidence>
<dbReference type="FunFam" id="3.30.565.10:FF:000010">
    <property type="entry name" value="Sensor histidine kinase RcsC"/>
    <property type="match status" value="1"/>
</dbReference>
<evidence type="ECO:0000256" key="10">
    <source>
        <dbReference type="ARBA" id="ARBA00022840"/>
    </source>
</evidence>
<dbReference type="Gene3D" id="1.10.287.130">
    <property type="match status" value="1"/>
</dbReference>
<evidence type="ECO:0000313" key="23">
    <source>
        <dbReference type="EMBL" id="SDS31068.1"/>
    </source>
</evidence>
<dbReference type="GO" id="GO:0000155">
    <property type="term" value="F:phosphorelay sensor kinase activity"/>
    <property type="evidence" value="ECO:0007669"/>
    <property type="project" value="InterPro"/>
</dbReference>
<keyword evidence="8 17" id="KW-0812">Transmembrane</keyword>
<dbReference type="CDD" id="cd17546">
    <property type="entry name" value="REC_hyHK_CKI1_RcsC-like"/>
    <property type="match status" value="1"/>
</dbReference>
<keyword evidence="24" id="KW-1185">Reference proteome</keyword>
<dbReference type="InterPro" id="IPR000014">
    <property type="entry name" value="PAS"/>
</dbReference>
<dbReference type="SUPFAM" id="SSF47226">
    <property type="entry name" value="Histidine-containing phosphotransfer domain, HPT domain"/>
    <property type="match status" value="1"/>
</dbReference>
<evidence type="ECO:0000313" key="24">
    <source>
        <dbReference type="Proteomes" id="UP000243359"/>
    </source>
</evidence>
<evidence type="ECO:0000256" key="4">
    <source>
        <dbReference type="ARBA" id="ARBA00022475"/>
    </source>
</evidence>
<evidence type="ECO:0000259" key="22">
    <source>
        <dbReference type="PROSITE" id="PS50894"/>
    </source>
</evidence>
<dbReference type="CDD" id="cd16922">
    <property type="entry name" value="HATPase_EvgS-ArcB-TorS-like"/>
    <property type="match status" value="1"/>
</dbReference>
<dbReference type="PROSITE" id="PS50109">
    <property type="entry name" value="HIS_KIN"/>
    <property type="match status" value="1"/>
</dbReference>
<keyword evidence="10" id="KW-0067">ATP-binding</keyword>
<keyword evidence="12" id="KW-0902">Two-component regulatory system</keyword>
<dbReference type="PROSITE" id="PS50113">
    <property type="entry name" value="PAC"/>
    <property type="match status" value="1"/>
</dbReference>
<keyword evidence="10" id="KW-0547">Nucleotide-binding</keyword>
<dbReference type="InterPro" id="IPR036641">
    <property type="entry name" value="HPT_dom_sf"/>
</dbReference>
<evidence type="ECO:0000259" key="20">
    <source>
        <dbReference type="PROSITE" id="PS50112"/>
    </source>
</evidence>
<evidence type="ECO:0000256" key="5">
    <source>
        <dbReference type="ARBA" id="ARBA00022519"/>
    </source>
</evidence>
<dbReference type="SUPFAM" id="SSF52172">
    <property type="entry name" value="CheY-like"/>
    <property type="match status" value="1"/>
</dbReference>
<dbReference type="Gene3D" id="3.30.565.10">
    <property type="entry name" value="Histidine kinase-like ATPase, C-terminal domain"/>
    <property type="match status" value="1"/>
</dbReference>
<feature type="modified residue" description="4-aspartylphosphate" evidence="15">
    <location>
        <position position="715"/>
    </location>
</feature>
<organism evidence="23 24">
    <name type="scientific">Pseudomonas oryzae</name>
    <dbReference type="NCBI Taxonomy" id="1392877"/>
    <lineage>
        <taxon>Bacteria</taxon>
        <taxon>Pseudomonadati</taxon>
        <taxon>Pseudomonadota</taxon>
        <taxon>Gammaproteobacteria</taxon>
        <taxon>Pseudomonadales</taxon>
        <taxon>Pseudomonadaceae</taxon>
        <taxon>Pseudomonas</taxon>
    </lineage>
</organism>
<feature type="domain" description="Response regulatory" evidence="19">
    <location>
        <begin position="666"/>
        <end position="782"/>
    </location>
</feature>
<comment type="subcellular location">
    <subcellularLocation>
        <location evidence="2">Cell inner membrane</location>
        <topology evidence="2">Multi-pass membrane protein</topology>
    </subcellularLocation>
</comment>
<dbReference type="SMART" id="SM00448">
    <property type="entry name" value="REC"/>
    <property type="match status" value="1"/>
</dbReference>
<feature type="domain" description="Histidine kinase" evidence="18">
    <location>
        <begin position="427"/>
        <end position="648"/>
    </location>
</feature>
<dbReference type="GO" id="GO:0006355">
    <property type="term" value="P:regulation of DNA-templated transcription"/>
    <property type="evidence" value="ECO:0007669"/>
    <property type="project" value="InterPro"/>
</dbReference>
<dbReference type="InterPro" id="IPR013767">
    <property type="entry name" value="PAS_fold"/>
</dbReference>
<dbReference type="PROSITE" id="PS50110">
    <property type="entry name" value="RESPONSE_REGULATORY"/>
    <property type="match status" value="1"/>
</dbReference>
<feature type="domain" description="PAS" evidence="20">
    <location>
        <begin position="283"/>
        <end position="353"/>
    </location>
</feature>
<evidence type="ECO:0000256" key="1">
    <source>
        <dbReference type="ARBA" id="ARBA00000085"/>
    </source>
</evidence>
<keyword evidence="13 17" id="KW-0472">Membrane</keyword>
<dbReference type="SMART" id="SM00387">
    <property type="entry name" value="HATPase_c"/>
    <property type="match status" value="1"/>
</dbReference>
<keyword evidence="7" id="KW-0808">Transferase</keyword>
<keyword evidence="11 17" id="KW-1133">Transmembrane helix</keyword>
<evidence type="ECO:0000256" key="15">
    <source>
        <dbReference type="PROSITE-ProRule" id="PRU00169"/>
    </source>
</evidence>
<dbReference type="Gene3D" id="3.40.50.2300">
    <property type="match status" value="1"/>
</dbReference>
<dbReference type="RefSeq" id="WP_090348386.1">
    <property type="nucleotide sequence ID" value="NZ_LT629751.1"/>
</dbReference>
<keyword evidence="9" id="KW-0418">Kinase</keyword>
<dbReference type="Pfam" id="PF00072">
    <property type="entry name" value="Response_reg"/>
    <property type="match status" value="1"/>
</dbReference>
<keyword evidence="16" id="KW-0175">Coiled coil</keyword>
<protein>
    <recommendedName>
        <fullName evidence="3">histidine kinase</fullName>
        <ecNumber evidence="3">2.7.13.3</ecNumber>
    </recommendedName>
</protein>
<dbReference type="Pfam" id="PF02518">
    <property type="entry name" value="HATPase_c"/>
    <property type="match status" value="1"/>
</dbReference>
<dbReference type="InterPro" id="IPR011006">
    <property type="entry name" value="CheY-like_superfamily"/>
</dbReference>
<dbReference type="PANTHER" id="PTHR43047">
    <property type="entry name" value="TWO-COMPONENT HISTIDINE PROTEIN KINASE"/>
    <property type="match status" value="1"/>
</dbReference>
<dbReference type="Proteomes" id="UP000243359">
    <property type="component" value="Chromosome I"/>
</dbReference>
<reference evidence="24" key="1">
    <citation type="submission" date="2016-10" db="EMBL/GenBank/DDBJ databases">
        <authorList>
            <person name="Varghese N."/>
            <person name="Submissions S."/>
        </authorList>
    </citation>
    <scope>NUCLEOTIDE SEQUENCE [LARGE SCALE GENOMIC DNA]</scope>
    <source>
        <strain evidence="24">KCTC 32247</strain>
    </source>
</reference>
<dbReference type="EMBL" id="LT629751">
    <property type="protein sequence ID" value="SDS31068.1"/>
    <property type="molecule type" value="Genomic_DNA"/>
</dbReference>
<evidence type="ECO:0000256" key="12">
    <source>
        <dbReference type="ARBA" id="ARBA00023012"/>
    </source>
</evidence>